<organism evidence="1 2">
    <name type="scientific">Chryseobacterium arachidis</name>
    <dbReference type="NCBI Taxonomy" id="1416778"/>
    <lineage>
        <taxon>Bacteria</taxon>
        <taxon>Pseudomonadati</taxon>
        <taxon>Bacteroidota</taxon>
        <taxon>Flavobacteriia</taxon>
        <taxon>Flavobacteriales</taxon>
        <taxon>Weeksellaceae</taxon>
        <taxon>Chryseobacterium group</taxon>
        <taxon>Chryseobacterium</taxon>
    </lineage>
</organism>
<dbReference type="AlphaFoldDB" id="A0A1M4SNK4"/>
<evidence type="ECO:0000313" key="1">
    <source>
        <dbReference type="EMBL" id="SHE33785.1"/>
    </source>
</evidence>
<dbReference type="Proteomes" id="UP000184518">
    <property type="component" value="Unassembled WGS sequence"/>
</dbReference>
<reference evidence="2" key="1">
    <citation type="submission" date="2016-11" db="EMBL/GenBank/DDBJ databases">
        <authorList>
            <person name="Varghese N."/>
            <person name="Submissions S."/>
        </authorList>
    </citation>
    <scope>NUCLEOTIDE SEQUENCE [LARGE SCALE GENOMIC DNA]</scope>
    <source>
        <strain evidence="2">DSM 27619</strain>
    </source>
</reference>
<evidence type="ECO:0000313" key="2">
    <source>
        <dbReference type="Proteomes" id="UP000184518"/>
    </source>
</evidence>
<accession>A0A1M4SNK4</accession>
<protein>
    <submittedName>
        <fullName evidence="1">Uncharacterized protein</fullName>
    </submittedName>
</protein>
<proteinExistence type="predicted"/>
<gene>
    <name evidence="1" type="ORF">SAMN05443633_10129</name>
</gene>
<name>A0A1M4SNK4_9FLAO</name>
<dbReference type="EMBL" id="FQUT01000001">
    <property type="protein sequence ID" value="SHE33785.1"/>
    <property type="molecule type" value="Genomic_DNA"/>
</dbReference>
<keyword evidence="2" id="KW-1185">Reference proteome</keyword>
<sequence>MNVTFNKKIITLKQFLTLLIFLLLSGILTAHKPKSKSEKFGNVKTFFKSGFNFGDKTRESQEMKIHIIGKLSETVGKRLNFKDTLMIEYERSYKENKLIILENNNTNYKVLGLTGGSIIESNGKGLAVRIIDENINVIDVLKLVEYSICNRKKINKFLIPTDYIYDYSNENKITVPANSEDFIQKILKKKSDLIDEIIKDEIELLNNGFSHTKISWKNGEFIFGFNNIPPKNGNYLSLKTEKYIVKDFKYYIENFWNDFFVIFQDSSSFTYFDGWEKNTCVQKIEEKVNGFYPFMMNKERITSSKILLIPAMEDFFYVYDIKKKLLQKVE</sequence>